<reference evidence="2 3" key="1">
    <citation type="journal article" date="2024" name="BMC Genomics">
        <title>De novo assembly and annotation of Popillia japonica's genome with initial clues to its potential as an invasive pest.</title>
        <authorList>
            <person name="Cucini C."/>
            <person name="Boschi S."/>
            <person name="Funari R."/>
            <person name="Cardaioli E."/>
            <person name="Iannotti N."/>
            <person name="Marturano G."/>
            <person name="Paoli F."/>
            <person name="Bruttini M."/>
            <person name="Carapelli A."/>
            <person name="Frati F."/>
            <person name="Nardi F."/>
        </authorList>
    </citation>
    <scope>NUCLEOTIDE SEQUENCE [LARGE SCALE GENOMIC DNA]</scope>
    <source>
        <strain evidence="2">DMR45628</strain>
    </source>
</reference>
<sequence>MKKESSETEKGQRERNGTKKEAKPREKLVTDAINFVSSITDPSEKSERIGSLFEELENLVTMINIFGKIFQGFQASILYALICWSNNKSNLLLEDLAVLI</sequence>
<organism evidence="2 3">
    <name type="scientific">Popillia japonica</name>
    <name type="common">Japanese beetle</name>
    <dbReference type="NCBI Taxonomy" id="7064"/>
    <lineage>
        <taxon>Eukaryota</taxon>
        <taxon>Metazoa</taxon>
        <taxon>Ecdysozoa</taxon>
        <taxon>Arthropoda</taxon>
        <taxon>Hexapoda</taxon>
        <taxon>Insecta</taxon>
        <taxon>Pterygota</taxon>
        <taxon>Neoptera</taxon>
        <taxon>Endopterygota</taxon>
        <taxon>Coleoptera</taxon>
        <taxon>Polyphaga</taxon>
        <taxon>Scarabaeiformia</taxon>
        <taxon>Scarabaeidae</taxon>
        <taxon>Rutelinae</taxon>
        <taxon>Popillia</taxon>
    </lineage>
</organism>
<evidence type="ECO:0000313" key="3">
    <source>
        <dbReference type="Proteomes" id="UP001458880"/>
    </source>
</evidence>
<evidence type="ECO:0000256" key="1">
    <source>
        <dbReference type="SAM" id="MobiDB-lite"/>
    </source>
</evidence>
<dbReference type="AlphaFoldDB" id="A0AAW1MNK4"/>
<comment type="caution">
    <text evidence="2">The sequence shown here is derived from an EMBL/GenBank/DDBJ whole genome shotgun (WGS) entry which is preliminary data.</text>
</comment>
<dbReference type="Proteomes" id="UP001458880">
    <property type="component" value="Unassembled WGS sequence"/>
</dbReference>
<accession>A0AAW1MNK4</accession>
<name>A0AAW1MNK4_POPJA</name>
<evidence type="ECO:0000313" key="2">
    <source>
        <dbReference type="EMBL" id="KAK9746779.1"/>
    </source>
</evidence>
<gene>
    <name evidence="2" type="ORF">QE152_g5866</name>
</gene>
<dbReference type="EMBL" id="JASPKY010000037">
    <property type="protein sequence ID" value="KAK9746779.1"/>
    <property type="molecule type" value="Genomic_DNA"/>
</dbReference>
<proteinExistence type="predicted"/>
<feature type="region of interest" description="Disordered" evidence="1">
    <location>
        <begin position="1"/>
        <end position="25"/>
    </location>
</feature>
<protein>
    <submittedName>
        <fullName evidence="2">Uncharacterized protein</fullName>
    </submittedName>
</protein>
<keyword evidence="3" id="KW-1185">Reference proteome</keyword>